<reference evidence="2 3" key="2">
    <citation type="submission" date="2018-11" db="EMBL/GenBank/DDBJ databases">
        <authorList>
            <consortium name="Pathogen Informatics"/>
        </authorList>
    </citation>
    <scope>NUCLEOTIDE SEQUENCE [LARGE SCALE GENOMIC DNA]</scope>
</reference>
<keyword evidence="1" id="KW-1133">Transmembrane helix</keyword>
<keyword evidence="3" id="KW-1185">Reference proteome</keyword>
<evidence type="ECO:0000256" key="1">
    <source>
        <dbReference type="SAM" id="Phobius"/>
    </source>
</evidence>
<keyword evidence="1" id="KW-0472">Membrane</keyword>
<organism evidence="4">
    <name type="scientific">Nippostrongylus brasiliensis</name>
    <name type="common">Rat hookworm</name>
    <dbReference type="NCBI Taxonomy" id="27835"/>
    <lineage>
        <taxon>Eukaryota</taxon>
        <taxon>Metazoa</taxon>
        <taxon>Ecdysozoa</taxon>
        <taxon>Nematoda</taxon>
        <taxon>Chromadorea</taxon>
        <taxon>Rhabditida</taxon>
        <taxon>Rhabditina</taxon>
        <taxon>Rhabditomorpha</taxon>
        <taxon>Strongyloidea</taxon>
        <taxon>Heligmosomidae</taxon>
        <taxon>Nippostrongylus</taxon>
    </lineage>
</organism>
<protein>
    <submittedName>
        <fullName evidence="4">ATP synthase subunit s-like protein (inferred by orthology to a human protein)</fullName>
    </submittedName>
</protein>
<feature type="transmembrane region" description="Helical" evidence="1">
    <location>
        <begin position="100"/>
        <end position="131"/>
    </location>
</feature>
<dbReference type="EMBL" id="UYSL01011482">
    <property type="protein sequence ID" value="VDL68721.1"/>
    <property type="molecule type" value="Genomic_DNA"/>
</dbReference>
<evidence type="ECO:0000313" key="2">
    <source>
        <dbReference type="EMBL" id="VDL68721.1"/>
    </source>
</evidence>
<gene>
    <name evidence="2" type="ORF">NBR_LOCUS5132</name>
</gene>
<reference evidence="4" key="1">
    <citation type="submission" date="2017-02" db="UniProtKB">
        <authorList>
            <consortium name="WormBaseParasite"/>
        </authorList>
    </citation>
    <scope>IDENTIFICATION</scope>
</reference>
<sequence length="142" mass="17067">MFLTRDEHIKEKQLLRNFIRFPNGMYITPERPEHVLPKKALADQTRKDTGALSMELLTNHTQMRYVDHSFDNIRRFKRYRHFQHLQYDQRLVAMSFSMTFLLASLFVLCCVIVSLCYIYCVVYCYISILYYSTYCTLFYGTP</sequence>
<evidence type="ECO:0000313" key="4">
    <source>
        <dbReference type="WBParaSite" id="NBR_0000513101-mRNA-1"/>
    </source>
</evidence>
<accession>A0A0N4XRH9</accession>
<dbReference type="AlphaFoldDB" id="A0A0N4XRH9"/>
<dbReference type="STRING" id="27835.A0A0N4XRH9"/>
<keyword evidence="1" id="KW-0812">Transmembrane</keyword>
<proteinExistence type="predicted"/>
<dbReference type="Proteomes" id="UP000271162">
    <property type="component" value="Unassembled WGS sequence"/>
</dbReference>
<dbReference type="WBParaSite" id="NBR_0000513101-mRNA-1">
    <property type="protein sequence ID" value="NBR_0000513101-mRNA-1"/>
    <property type="gene ID" value="NBR_0000513101"/>
</dbReference>
<evidence type="ECO:0000313" key="3">
    <source>
        <dbReference type="Proteomes" id="UP000271162"/>
    </source>
</evidence>
<name>A0A0N4XRH9_NIPBR</name>